<dbReference type="EMBL" id="JAVRHS010000018">
    <property type="protein sequence ID" value="MDT0577119.1"/>
    <property type="molecule type" value="Genomic_DNA"/>
</dbReference>
<dbReference type="Proteomes" id="UP001259803">
    <property type="component" value="Unassembled WGS sequence"/>
</dbReference>
<dbReference type="RefSeq" id="WP_311341694.1">
    <property type="nucleotide sequence ID" value="NZ_JAVRHS010000018.1"/>
</dbReference>
<dbReference type="SUPFAM" id="SSF53756">
    <property type="entry name" value="UDP-Glycosyltransferase/glycogen phosphorylase"/>
    <property type="match status" value="1"/>
</dbReference>
<keyword evidence="2" id="KW-1185">Reference proteome</keyword>
<organism evidence="1 2">
    <name type="scientific">Croceicoccus esteveae</name>
    <dbReference type="NCBI Taxonomy" id="3075597"/>
    <lineage>
        <taxon>Bacteria</taxon>
        <taxon>Pseudomonadati</taxon>
        <taxon>Pseudomonadota</taxon>
        <taxon>Alphaproteobacteria</taxon>
        <taxon>Sphingomonadales</taxon>
        <taxon>Erythrobacteraceae</taxon>
        <taxon>Croceicoccus</taxon>
    </lineage>
</organism>
<reference evidence="1 2" key="1">
    <citation type="submission" date="2023-09" db="EMBL/GenBank/DDBJ databases">
        <authorList>
            <person name="Rey-Velasco X."/>
        </authorList>
    </citation>
    <scope>NUCLEOTIDE SEQUENCE [LARGE SCALE GENOMIC DNA]</scope>
    <source>
        <strain evidence="1 2">F390</strain>
    </source>
</reference>
<evidence type="ECO:0000313" key="2">
    <source>
        <dbReference type="Proteomes" id="UP001259803"/>
    </source>
</evidence>
<gene>
    <name evidence="1" type="ORF">RM533_13180</name>
</gene>
<comment type="caution">
    <text evidence="1">The sequence shown here is derived from an EMBL/GenBank/DDBJ whole genome shotgun (WGS) entry which is preliminary data.</text>
</comment>
<protein>
    <submittedName>
        <fullName evidence="1">Uncharacterized protein</fullName>
    </submittedName>
</protein>
<proteinExistence type="predicted"/>
<evidence type="ECO:0000313" key="1">
    <source>
        <dbReference type="EMBL" id="MDT0577119.1"/>
    </source>
</evidence>
<accession>A0ABU2ZKI2</accession>
<dbReference type="Gene3D" id="3.40.50.2000">
    <property type="entry name" value="Glycogen Phosphorylase B"/>
    <property type="match status" value="1"/>
</dbReference>
<name>A0ABU2ZKI2_9SPHN</name>
<sequence length="103" mass="11337">MAAGAGISPRLLHLIYFNEPFGSSFIEAKASRTRITTTRRGSIAELIDDGTTEFLVETPARVTAAIYCAGNLNRAAIRRRVVNRFSVDRVADDHGSPYRRILG</sequence>